<evidence type="ECO:0000256" key="1">
    <source>
        <dbReference type="SAM" id="Phobius"/>
    </source>
</evidence>
<dbReference type="AlphaFoldDB" id="A0A4R2K3B4"/>
<name>A0A4R2K3B4_9PSEU</name>
<organism evidence="2 3">
    <name type="scientific">Actinocrispum wychmicini</name>
    <dbReference type="NCBI Taxonomy" id="1213861"/>
    <lineage>
        <taxon>Bacteria</taxon>
        <taxon>Bacillati</taxon>
        <taxon>Actinomycetota</taxon>
        <taxon>Actinomycetes</taxon>
        <taxon>Pseudonocardiales</taxon>
        <taxon>Pseudonocardiaceae</taxon>
        <taxon>Actinocrispum</taxon>
    </lineage>
</organism>
<evidence type="ECO:0000313" key="3">
    <source>
        <dbReference type="Proteomes" id="UP000295680"/>
    </source>
</evidence>
<reference evidence="2 3" key="1">
    <citation type="submission" date="2019-03" db="EMBL/GenBank/DDBJ databases">
        <title>Genomic Encyclopedia of Type Strains, Phase IV (KMG-IV): sequencing the most valuable type-strain genomes for metagenomic binning, comparative biology and taxonomic classification.</title>
        <authorList>
            <person name="Goeker M."/>
        </authorList>
    </citation>
    <scope>NUCLEOTIDE SEQUENCE [LARGE SCALE GENOMIC DNA]</scope>
    <source>
        <strain evidence="2 3">DSM 45934</strain>
    </source>
</reference>
<sequence length="68" mass="7381">MILYLMAIAFHAGWEKFIRLVILLIVTTAAVGGLAVLLGPYATTALGLSTLASRTRARRTRRQGNARP</sequence>
<keyword evidence="1" id="KW-0812">Transmembrane</keyword>
<evidence type="ECO:0000313" key="2">
    <source>
        <dbReference type="EMBL" id="TCO64258.1"/>
    </source>
</evidence>
<accession>A0A4R2K3B4</accession>
<feature type="transmembrane region" description="Helical" evidence="1">
    <location>
        <begin position="20"/>
        <end position="52"/>
    </location>
</feature>
<proteinExistence type="predicted"/>
<protein>
    <submittedName>
        <fullName evidence="2">Uncharacterized protein</fullName>
    </submittedName>
</protein>
<gene>
    <name evidence="2" type="ORF">EV192_10122</name>
</gene>
<keyword evidence="1" id="KW-1133">Transmembrane helix</keyword>
<keyword evidence="1" id="KW-0472">Membrane</keyword>
<dbReference type="EMBL" id="SLWS01000001">
    <property type="protein sequence ID" value="TCO64258.1"/>
    <property type="molecule type" value="Genomic_DNA"/>
</dbReference>
<dbReference type="Proteomes" id="UP000295680">
    <property type="component" value="Unassembled WGS sequence"/>
</dbReference>
<comment type="caution">
    <text evidence="2">The sequence shown here is derived from an EMBL/GenBank/DDBJ whole genome shotgun (WGS) entry which is preliminary data.</text>
</comment>
<keyword evidence="3" id="KW-1185">Reference proteome</keyword>